<proteinExistence type="predicted"/>
<feature type="domain" description="PD-(D/E)XK endonuclease-like" evidence="1">
    <location>
        <begin position="532"/>
        <end position="762"/>
    </location>
</feature>
<keyword evidence="3" id="KW-1185">Reference proteome</keyword>
<dbReference type="InterPro" id="IPR038726">
    <property type="entry name" value="PDDEXK_AddAB-type"/>
</dbReference>
<protein>
    <recommendedName>
        <fullName evidence="1">PD-(D/E)XK endonuclease-like domain-containing protein</fullName>
    </recommendedName>
</protein>
<dbReference type="InterPro" id="IPR027417">
    <property type="entry name" value="P-loop_NTPase"/>
</dbReference>
<organism evidence="2 3">
    <name type="scientific">Helicobacter felis (strain ATCC 49179 / CCUG 28539 / NCTC 12436 / CS1)</name>
    <dbReference type="NCBI Taxonomy" id="936155"/>
    <lineage>
        <taxon>Bacteria</taxon>
        <taxon>Pseudomonadati</taxon>
        <taxon>Campylobacterota</taxon>
        <taxon>Epsilonproteobacteria</taxon>
        <taxon>Campylobacterales</taxon>
        <taxon>Helicobacteraceae</taxon>
        <taxon>Helicobacter</taxon>
    </lineage>
</organism>
<sequence length="768" mass="87932">MLDLNTPPTLYVFSSRRACNAFYAKQLEGFLPTAWSVQEFYNQISFVEGLVKIPESVRQVLLMEAIKEVTKNAEEREAHLIVFEKSFLGYLDGSNFVARFFNELAKFNIDIAQIPTKDIYGDYQHHLEVLERIHSHYKASLQARGYYDPILGIRPTLIPEVLCKFERIEFYLEGFLSKFEQEMLLEIASHAPLFMHITSDRYNQSCLRFLGVNLKEEHSYILDMQALSRGENPIVQATPQTPLCADHISIYAFNQRLDQVGLALQRVQEWLSEGLDPSTLAIITPSAEILSALKLLDLGHNLNFARGENVQEVFAPLFKDLEALKTTLQTCQTSNPLITLQEHTQALLEKYTAHKLQDFHQEFFETYHAIASNLQQYSVVDLLELYMRNLQEVRLDHTTGGKVKVLDVLECRGLHFERIVILDFNDRLVPSVQDSDLFLNTFTRTALGIPTLEDRENLQKHYYYQLLKNTSHVDIAYSCAQNAIPSKMLAELSLETPLPEKEENEFVIFPQARTWEFVPDKIIERIPSDFKFSATKIKDFMACKRRFYLQYLAKLTPAPQESFNMGSLLHTILEAYYSGSHYQNTHAPITFDSFLKTAQSLESYANLNALQRLELEVVAQKLAPFFACETGKLARAQVVACEQRFETSIGGFSFSGIIDRIDQNSAGGYDLLDYKFKSALKPQEEGYQLAIYALGAQSLGYTPEHIYFYDLKEGCLLEKSLSELQEDQEGLLEVLESCQQTIDFDQTEDRSACTYCAYVDMCGRETSN</sequence>
<dbReference type="Pfam" id="PF12705">
    <property type="entry name" value="PDDEXK_1"/>
    <property type="match status" value="1"/>
</dbReference>
<dbReference type="SUPFAM" id="SSF52540">
    <property type="entry name" value="P-loop containing nucleoside triphosphate hydrolases"/>
    <property type="match status" value="1"/>
</dbReference>
<evidence type="ECO:0000259" key="1">
    <source>
        <dbReference type="Pfam" id="PF12705"/>
    </source>
</evidence>
<reference evidence="2 3" key="1">
    <citation type="journal article" date="2011" name="Genome Biol. Evol.">
        <title>Comparative whole genome sequence analysis of the carcinogenic bacterial model pathogen Helicobacter felis.</title>
        <authorList>
            <person name="Arnold I.C."/>
            <person name="Zigova Z."/>
            <person name="Holden M."/>
            <person name="Lawley T.D."/>
            <person name="Rad R."/>
            <person name="Dougan G."/>
            <person name="Falkow S."/>
            <person name="Bentley S.D."/>
            <person name="Muller A."/>
        </authorList>
    </citation>
    <scope>NUCLEOTIDE SEQUENCE [LARGE SCALE GENOMIC DNA]</scope>
    <source>
        <strain evidence="3">ATCC 49179 / CCUG 28539 / NCTC 12436 / CS1</strain>
    </source>
</reference>
<dbReference type="KEGG" id="hfe:HFELIS_11280"/>
<accession>E7A8T1</accession>
<dbReference type="RefSeq" id="WP_013469576.1">
    <property type="nucleotide sequence ID" value="NC_014810.2"/>
</dbReference>
<name>E7A8T1_HELFC</name>
<dbReference type="HOGENOM" id="CLU_020071_0_0_7"/>
<dbReference type="EMBL" id="FQ670179">
    <property type="protein sequence ID" value="CBY83212.1"/>
    <property type="molecule type" value="Genomic_DNA"/>
</dbReference>
<dbReference type="GeneID" id="36134182"/>
<evidence type="ECO:0000313" key="3">
    <source>
        <dbReference type="Proteomes" id="UP000007934"/>
    </source>
</evidence>
<evidence type="ECO:0000313" key="2">
    <source>
        <dbReference type="EMBL" id="CBY83212.1"/>
    </source>
</evidence>
<dbReference type="OrthoDB" id="9766257at2"/>
<dbReference type="STRING" id="936155.HFELIS_11280"/>
<dbReference type="AlphaFoldDB" id="E7A8T1"/>
<dbReference type="Proteomes" id="UP000007934">
    <property type="component" value="Chromosome"/>
</dbReference>
<dbReference type="eggNOG" id="COG2887">
    <property type="taxonomic scope" value="Bacteria"/>
</dbReference>
<dbReference type="InterPro" id="IPR011604">
    <property type="entry name" value="PDDEXK-like_dom_sf"/>
</dbReference>
<gene>
    <name evidence="2" type="ordered locus">Hfelis_11280</name>
</gene>
<dbReference type="Gene3D" id="3.90.320.10">
    <property type="match status" value="1"/>
</dbReference>